<dbReference type="InterPro" id="IPR029045">
    <property type="entry name" value="ClpP/crotonase-like_dom_sf"/>
</dbReference>
<accession>A0A8C2F5U7</accession>
<dbReference type="AlphaFoldDB" id="A0A8C2F5U7"/>
<feature type="signal peptide" evidence="2">
    <location>
        <begin position="1"/>
        <end position="22"/>
    </location>
</feature>
<proteinExistence type="inferred from homology"/>
<name>A0A8C2F5U7_CYPCA</name>
<dbReference type="Gene3D" id="3.90.226.10">
    <property type="entry name" value="2-enoyl-CoA Hydratase, Chain A, domain 1"/>
    <property type="match status" value="1"/>
</dbReference>
<keyword evidence="2" id="KW-0732">Signal</keyword>
<organism evidence="3 5">
    <name type="scientific">Cyprinus carpio</name>
    <name type="common">Common carp</name>
    <dbReference type="NCBI Taxonomy" id="7962"/>
    <lineage>
        <taxon>Eukaryota</taxon>
        <taxon>Metazoa</taxon>
        <taxon>Chordata</taxon>
        <taxon>Craniata</taxon>
        <taxon>Vertebrata</taxon>
        <taxon>Euteleostomi</taxon>
        <taxon>Actinopterygii</taxon>
        <taxon>Neopterygii</taxon>
        <taxon>Teleostei</taxon>
        <taxon>Ostariophysi</taxon>
        <taxon>Cypriniformes</taxon>
        <taxon>Cyprinidae</taxon>
        <taxon>Cyprininae</taxon>
        <taxon>Cyprinus</taxon>
    </lineage>
</organism>
<evidence type="ECO:0000256" key="1">
    <source>
        <dbReference type="ARBA" id="ARBA00005254"/>
    </source>
</evidence>
<feature type="chain" id="PRO_5044677931" evidence="2">
    <location>
        <begin position="23"/>
        <end position="229"/>
    </location>
</feature>
<dbReference type="Gene3D" id="1.10.287.2460">
    <property type="match status" value="1"/>
</dbReference>
<sequence length="229" mass="24939">TFICKRALLLLINFSTNSRANCETLAIYHMIQLDDTPIKLSHFQCTSRFTRLTPLIAAVSGYAVAGGLELALLLILSSSIFCLSHTGVPLIDGGTMRLPQLIGLASTKSHPHRSVMYLIRNGPILASSHLIVSLCAFVLALQVALELAEQVSTFPQLCLCAYCNSAYHAVFDSSSFTKAMQYEFDHGLPVVVAEAVTGGTKFTWERLKSGEFRVHSKTLNSLSCSSNHS</sequence>
<keyword evidence="4" id="KW-1185">Reference proteome</keyword>
<evidence type="ECO:0000256" key="2">
    <source>
        <dbReference type="SAM" id="SignalP"/>
    </source>
</evidence>
<evidence type="ECO:0000313" key="3">
    <source>
        <dbReference type="Ensembl" id="ENSCCRP00020050260.1"/>
    </source>
</evidence>
<dbReference type="Ensembl" id="ENSCCRT00020054775.1">
    <property type="protein sequence ID" value="ENSCCRP00020050260.1"/>
    <property type="gene ID" value="ENSCCRG00020022411.1"/>
</dbReference>
<protein>
    <submittedName>
        <fullName evidence="3">Zgc:101569</fullName>
    </submittedName>
</protein>
<dbReference type="Proteomes" id="UP000694427">
    <property type="component" value="Unplaced"/>
</dbReference>
<dbReference type="Ensembl" id="ENSCCRT00010057452.1">
    <property type="protein sequence ID" value="ENSCCRP00010052385.1"/>
    <property type="gene ID" value="ENSCCRG00010022215.1"/>
</dbReference>
<evidence type="ECO:0000313" key="5">
    <source>
        <dbReference type="Proteomes" id="UP000694701"/>
    </source>
</evidence>
<dbReference type="PANTHER" id="PTHR43802">
    <property type="entry name" value="ENOYL-COA HYDRATASE"/>
    <property type="match status" value="1"/>
</dbReference>
<dbReference type="Proteomes" id="UP000694701">
    <property type="component" value="Unplaced"/>
</dbReference>
<reference evidence="3" key="1">
    <citation type="submission" date="2025-05" db="UniProtKB">
        <authorList>
            <consortium name="Ensembl"/>
        </authorList>
    </citation>
    <scope>IDENTIFICATION</scope>
</reference>
<comment type="similarity">
    <text evidence="1">Belongs to the enoyl-CoA hydratase/isomerase family.</text>
</comment>
<dbReference type="SUPFAM" id="SSF52096">
    <property type="entry name" value="ClpP/crotonase"/>
    <property type="match status" value="1"/>
</dbReference>
<dbReference type="PANTHER" id="PTHR43802:SF1">
    <property type="entry name" value="IP11341P-RELATED"/>
    <property type="match status" value="1"/>
</dbReference>
<evidence type="ECO:0000313" key="4">
    <source>
        <dbReference type="Proteomes" id="UP000694427"/>
    </source>
</evidence>